<keyword evidence="3" id="KW-1185">Reference proteome</keyword>
<protein>
    <submittedName>
        <fullName evidence="1">Uncharacterized protein</fullName>
    </submittedName>
</protein>
<dbReference type="EMBL" id="KZ678216">
    <property type="protein sequence ID" value="PSN58700.1"/>
    <property type="molecule type" value="Genomic_DNA"/>
</dbReference>
<dbReference type="OrthoDB" id="4790267at2759"/>
<evidence type="ECO:0000313" key="1">
    <source>
        <dbReference type="EMBL" id="PSN58698.1"/>
    </source>
</evidence>
<evidence type="ECO:0000313" key="2">
    <source>
        <dbReference type="EMBL" id="PSN58700.1"/>
    </source>
</evidence>
<accession>A0A2T2N0X9</accession>
<proteinExistence type="predicted"/>
<reference evidence="1 3" key="1">
    <citation type="journal article" date="2018" name="Front. Microbiol.">
        <title>Genome-Wide Analysis of Corynespora cassiicola Leaf Fall Disease Putative Effectors.</title>
        <authorList>
            <person name="Lopez D."/>
            <person name="Ribeiro S."/>
            <person name="Label P."/>
            <person name="Fumanal B."/>
            <person name="Venisse J.S."/>
            <person name="Kohler A."/>
            <person name="de Oliveira R.R."/>
            <person name="Labutti K."/>
            <person name="Lipzen A."/>
            <person name="Lail K."/>
            <person name="Bauer D."/>
            <person name="Ohm R.A."/>
            <person name="Barry K.W."/>
            <person name="Spatafora J."/>
            <person name="Grigoriev I.V."/>
            <person name="Martin F.M."/>
            <person name="Pujade-Renaud V."/>
        </authorList>
    </citation>
    <scope>NUCLEOTIDE SEQUENCE [LARGE SCALE GENOMIC DNA]</scope>
    <source>
        <strain evidence="1 3">Philippines</strain>
    </source>
</reference>
<evidence type="ECO:0000313" key="3">
    <source>
        <dbReference type="Proteomes" id="UP000240883"/>
    </source>
</evidence>
<dbReference type="Proteomes" id="UP000240883">
    <property type="component" value="Unassembled WGS sequence"/>
</dbReference>
<gene>
    <name evidence="1" type="ORF">BS50DRAFT_595238</name>
    <name evidence="2" type="ORF">BS50DRAFT_595240</name>
</gene>
<name>A0A2T2N0X9_CORCC</name>
<dbReference type="EMBL" id="KZ678216">
    <property type="protein sequence ID" value="PSN58698.1"/>
    <property type="molecule type" value="Genomic_DNA"/>
</dbReference>
<sequence>MTQSNMGSRTRKTRKFALLLALTPFHFKSYTYPTPSALRTMKANIAILAGIATCAPIVAGSFSCYCIVDDTSNAGAPVIVAINPCQQAGGTLCHNSAGNYNYCITGSTWTDDQCRSWAGGLNPSNEMVRATCVDYNGGGCPA</sequence>
<organism evidence="1 3">
    <name type="scientific">Corynespora cassiicola Philippines</name>
    <dbReference type="NCBI Taxonomy" id="1448308"/>
    <lineage>
        <taxon>Eukaryota</taxon>
        <taxon>Fungi</taxon>
        <taxon>Dikarya</taxon>
        <taxon>Ascomycota</taxon>
        <taxon>Pezizomycotina</taxon>
        <taxon>Dothideomycetes</taxon>
        <taxon>Pleosporomycetidae</taxon>
        <taxon>Pleosporales</taxon>
        <taxon>Corynesporascaceae</taxon>
        <taxon>Corynespora</taxon>
    </lineage>
</organism>
<dbReference type="AlphaFoldDB" id="A0A2T2N0X9"/>